<dbReference type="InterPro" id="IPR012347">
    <property type="entry name" value="Ferritin-like"/>
</dbReference>
<proteinExistence type="predicted"/>
<organism evidence="3 4">
    <name type="scientific">Dyella japonica</name>
    <dbReference type="NCBI Taxonomy" id="231455"/>
    <lineage>
        <taxon>Bacteria</taxon>
        <taxon>Pseudomonadati</taxon>
        <taxon>Pseudomonadota</taxon>
        <taxon>Gammaproteobacteria</taxon>
        <taxon>Lysobacterales</taxon>
        <taxon>Rhodanobacteraceae</taxon>
        <taxon>Dyella</taxon>
    </lineage>
</organism>
<comment type="caution">
    <text evidence="3">The sequence shown here is derived from an EMBL/GenBank/DDBJ whole genome shotgun (WGS) entry which is preliminary data.</text>
</comment>
<sequence length="182" mass="18972">MKRSSLIIATALFISVPVCSELWAQAATSGDSAATAKSPVSDQDFFTKASSDGATEIQLGQLAEQKAASPQTKALAQQLVKDHTAANKQLAALAARKHANVVLQPPPSDVMDKLQSLSGNDFDKAYASAMVGGHEKAVALFDSASHSSDSDVQAFASKTLPTLKHHLEMAQALSSSKPLGTP</sequence>
<keyword evidence="1" id="KW-0732">Signal</keyword>
<feature type="signal peptide" evidence="1">
    <location>
        <begin position="1"/>
        <end position="20"/>
    </location>
</feature>
<dbReference type="PANTHER" id="PTHR38593:SF1">
    <property type="entry name" value="BLR2558 PROTEIN"/>
    <property type="match status" value="1"/>
</dbReference>
<feature type="chain" id="PRO_5045768450" evidence="1">
    <location>
        <begin position="21"/>
        <end position="182"/>
    </location>
</feature>
<evidence type="ECO:0000313" key="3">
    <source>
        <dbReference type="EMBL" id="MET3651272.1"/>
    </source>
</evidence>
<keyword evidence="4" id="KW-1185">Reference proteome</keyword>
<evidence type="ECO:0000256" key="1">
    <source>
        <dbReference type="SAM" id="SignalP"/>
    </source>
</evidence>
<dbReference type="Gene3D" id="1.20.1260.10">
    <property type="match status" value="1"/>
</dbReference>
<accession>A0ABV2JRT6</accession>
<protein>
    <submittedName>
        <fullName evidence="3">Membrane protein</fullName>
    </submittedName>
</protein>
<dbReference type="Pfam" id="PF13628">
    <property type="entry name" value="DUF4142"/>
    <property type="match status" value="1"/>
</dbReference>
<dbReference type="RefSeq" id="WP_354012717.1">
    <property type="nucleotide sequence ID" value="NZ_JBEPMU010000001.1"/>
</dbReference>
<dbReference type="EMBL" id="JBEPMU010000001">
    <property type="protein sequence ID" value="MET3651272.1"/>
    <property type="molecule type" value="Genomic_DNA"/>
</dbReference>
<feature type="domain" description="DUF4142" evidence="2">
    <location>
        <begin position="41"/>
        <end position="173"/>
    </location>
</feature>
<dbReference type="InterPro" id="IPR025419">
    <property type="entry name" value="DUF4142"/>
</dbReference>
<name>A0ABV2JRT6_9GAMM</name>
<evidence type="ECO:0000313" key="4">
    <source>
        <dbReference type="Proteomes" id="UP001549184"/>
    </source>
</evidence>
<gene>
    <name evidence="3" type="ORF">ABIC75_000974</name>
</gene>
<dbReference type="Proteomes" id="UP001549184">
    <property type="component" value="Unassembled WGS sequence"/>
</dbReference>
<evidence type="ECO:0000259" key="2">
    <source>
        <dbReference type="Pfam" id="PF13628"/>
    </source>
</evidence>
<dbReference type="PANTHER" id="PTHR38593">
    <property type="entry name" value="BLR2558 PROTEIN"/>
    <property type="match status" value="1"/>
</dbReference>
<reference evidence="3 4" key="1">
    <citation type="submission" date="2024-06" db="EMBL/GenBank/DDBJ databases">
        <title>Sorghum-associated microbial communities from plants grown in Nebraska, USA.</title>
        <authorList>
            <person name="Schachtman D."/>
        </authorList>
    </citation>
    <scope>NUCLEOTIDE SEQUENCE [LARGE SCALE GENOMIC DNA]</scope>
    <source>
        <strain evidence="3 4">1073</strain>
    </source>
</reference>